<dbReference type="NCBIfam" id="TIGR00099">
    <property type="entry name" value="Cof-subfamily"/>
    <property type="match status" value="1"/>
</dbReference>
<sequence>MNYNKIFFFDLDGTLCPNNDLKVSVEMIELLKTFPERGILPVIASGRSFYETKPLLEMLAIDSYILSNGCYVVCQGTVVKESFISNVIIQKVLSLARKNNHDVGFFHQNGYAFTGISTATSEHLSSMNLSKNIIDPNYYRKHKINFLNIYLPKKEETIYQNIFAKQANFFRYAPMAIDVLPSDVSKSQGITILLSAMNGKNISTYAFGDQNNDLSMFSKVDYGIAMKQATRELKQKASYVAQTDFGVVEGLKYYHLV</sequence>
<name>A0ABT7S0M8_9LACO</name>
<dbReference type="InterPro" id="IPR000150">
    <property type="entry name" value="Cof"/>
</dbReference>
<dbReference type="RefSeq" id="WP_289456996.1">
    <property type="nucleotide sequence ID" value="NZ_JAUCAQ010000020.1"/>
</dbReference>
<dbReference type="InterPro" id="IPR023214">
    <property type="entry name" value="HAD_sf"/>
</dbReference>
<protein>
    <submittedName>
        <fullName evidence="1">Cof-type HAD-IIB family hydrolase</fullName>
    </submittedName>
</protein>
<dbReference type="Gene3D" id="3.40.50.1000">
    <property type="entry name" value="HAD superfamily/HAD-like"/>
    <property type="match status" value="1"/>
</dbReference>
<dbReference type="SUPFAM" id="SSF56784">
    <property type="entry name" value="HAD-like"/>
    <property type="match status" value="1"/>
</dbReference>
<gene>
    <name evidence="1" type="ORF">QUE93_08815</name>
</gene>
<dbReference type="PROSITE" id="PS01229">
    <property type="entry name" value="COF_2"/>
    <property type="match status" value="1"/>
</dbReference>
<comment type="caution">
    <text evidence="1">The sequence shown here is derived from an EMBL/GenBank/DDBJ whole genome shotgun (WGS) entry which is preliminary data.</text>
</comment>
<dbReference type="PANTHER" id="PTHR10000">
    <property type="entry name" value="PHOSPHOSERINE PHOSPHATASE"/>
    <property type="match status" value="1"/>
</dbReference>
<dbReference type="Gene3D" id="3.30.1240.10">
    <property type="match status" value="1"/>
</dbReference>
<keyword evidence="1" id="KW-0378">Hydrolase</keyword>
<dbReference type="InterPro" id="IPR006379">
    <property type="entry name" value="HAD-SF_hydro_IIB"/>
</dbReference>
<dbReference type="SFLD" id="SFLDS00003">
    <property type="entry name" value="Haloacid_Dehalogenase"/>
    <property type="match status" value="1"/>
</dbReference>
<accession>A0ABT7S0M8</accession>
<reference evidence="1 2" key="1">
    <citation type="submission" date="2023-06" db="EMBL/GenBank/DDBJ databases">
        <title>Draft Genome Sequences of lactic acid bacteria strains isolated from fermented milk products.</title>
        <authorList>
            <person name="Elcheninov A.G."/>
            <person name="Klyukina A."/>
            <person name="Zayulina K.S."/>
            <person name="Gavirova L.A."/>
            <person name="Shcherbakova P.A."/>
            <person name="Shestakov A.I."/>
            <person name="Kublanov I.V."/>
            <person name="Kochetkova T.V."/>
        </authorList>
    </citation>
    <scope>NUCLEOTIDE SEQUENCE [LARGE SCALE GENOMIC DNA]</scope>
    <source>
        <strain evidence="1 2">TOM.81</strain>
    </source>
</reference>
<keyword evidence="2" id="KW-1185">Reference proteome</keyword>
<proteinExistence type="predicted"/>
<dbReference type="InterPro" id="IPR036412">
    <property type="entry name" value="HAD-like_sf"/>
</dbReference>
<dbReference type="EMBL" id="JAUCAQ010000020">
    <property type="protein sequence ID" value="MDM7647115.1"/>
    <property type="molecule type" value="Genomic_DNA"/>
</dbReference>
<dbReference type="NCBIfam" id="TIGR01484">
    <property type="entry name" value="HAD-SF-IIB"/>
    <property type="match status" value="1"/>
</dbReference>
<evidence type="ECO:0000313" key="1">
    <source>
        <dbReference type="EMBL" id="MDM7647115.1"/>
    </source>
</evidence>
<dbReference type="PANTHER" id="PTHR10000:SF25">
    <property type="entry name" value="PHOSPHATASE YKRA-RELATED"/>
    <property type="match status" value="1"/>
</dbReference>
<dbReference type="Pfam" id="PF08282">
    <property type="entry name" value="Hydrolase_3"/>
    <property type="match status" value="1"/>
</dbReference>
<organism evidence="1 2">
    <name type="scientific">Leuconostoc falkenbergense</name>
    <dbReference type="NCBI Taxonomy" id="2766470"/>
    <lineage>
        <taxon>Bacteria</taxon>
        <taxon>Bacillati</taxon>
        <taxon>Bacillota</taxon>
        <taxon>Bacilli</taxon>
        <taxon>Lactobacillales</taxon>
        <taxon>Lactobacillaceae</taxon>
        <taxon>Leuconostoc</taxon>
    </lineage>
</organism>
<dbReference type="SFLD" id="SFLDG01140">
    <property type="entry name" value="C2.B:_Phosphomannomutase_and_P"/>
    <property type="match status" value="1"/>
</dbReference>
<dbReference type="GO" id="GO:0016787">
    <property type="term" value="F:hydrolase activity"/>
    <property type="evidence" value="ECO:0007669"/>
    <property type="project" value="UniProtKB-KW"/>
</dbReference>
<evidence type="ECO:0000313" key="2">
    <source>
        <dbReference type="Proteomes" id="UP001242903"/>
    </source>
</evidence>
<dbReference type="Proteomes" id="UP001242903">
    <property type="component" value="Unassembled WGS sequence"/>
</dbReference>